<organism evidence="2 3">
    <name type="scientific">Symbiodinium pilosum</name>
    <name type="common">Dinoflagellate</name>
    <dbReference type="NCBI Taxonomy" id="2952"/>
    <lineage>
        <taxon>Eukaryota</taxon>
        <taxon>Sar</taxon>
        <taxon>Alveolata</taxon>
        <taxon>Dinophyceae</taxon>
        <taxon>Suessiales</taxon>
        <taxon>Symbiodiniaceae</taxon>
        <taxon>Symbiodinium</taxon>
    </lineage>
</organism>
<dbReference type="Proteomes" id="UP000649617">
    <property type="component" value="Unassembled WGS sequence"/>
</dbReference>
<feature type="non-terminal residue" evidence="2">
    <location>
        <position position="1"/>
    </location>
</feature>
<comment type="caution">
    <text evidence="2">The sequence shown here is derived from an EMBL/GenBank/DDBJ whole genome shotgun (WGS) entry which is preliminary data.</text>
</comment>
<sequence>MASEWIEHQAGLATAWSDRLGWRPSPKLGRSPIRQNARGAETEPGFFANQRRGSTGSVRERSLRASRSPERVSVTQFVPDFEGSRSPERSREPRRELRELQRPVAAGPRGSLGSLVPVGKPLAPLRRERRRPTADRLNDF</sequence>
<reference evidence="2" key="1">
    <citation type="submission" date="2021-02" db="EMBL/GenBank/DDBJ databases">
        <authorList>
            <person name="Dougan E. K."/>
            <person name="Rhodes N."/>
            <person name="Thang M."/>
            <person name="Chan C."/>
        </authorList>
    </citation>
    <scope>NUCLEOTIDE SEQUENCE</scope>
</reference>
<proteinExistence type="predicted"/>
<feature type="compositionally biased region" description="Basic and acidic residues" evidence="1">
    <location>
        <begin position="131"/>
        <end position="140"/>
    </location>
</feature>
<evidence type="ECO:0000256" key="1">
    <source>
        <dbReference type="SAM" id="MobiDB-lite"/>
    </source>
</evidence>
<protein>
    <submittedName>
        <fullName evidence="2">Uncharacterized protein</fullName>
    </submittedName>
</protein>
<keyword evidence="3" id="KW-1185">Reference proteome</keyword>
<feature type="region of interest" description="Disordered" evidence="1">
    <location>
        <begin position="17"/>
        <end position="140"/>
    </location>
</feature>
<feature type="compositionally biased region" description="Basic and acidic residues" evidence="1">
    <location>
        <begin position="58"/>
        <end position="70"/>
    </location>
</feature>
<dbReference type="AlphaFoldDB" id="A0A812J5B0"/>
<feature type="compositionally biased region" description="Basic and acidic residues" evidence="1">
    <location>
        <begin position="82"/>
        <end position="101"/>
    </location>
</feature>
<accession>A0A812J5B0</accession>
<dbReference type="EMBL" id="CAJNIZ010001716">
    <property type="protein sequence ID" value="CAE7197860.1"/>
    <property type="molecule type" value="Genomic_DNA"/>
</dbReference>
<evidence type="ECO:0000313" key="2">
    <source>
        <dbReference type="EMBL" id="CAE7197860.1"/>
    </source>
</evidence>
<name>A0A812J5B0_SYMPI</name>
<evidence type="ECO:0000313" key="3">
    <source>
        <dbReference type="Proteomes" id="UP000649617"/>
    </source>
</evidence>
<gene>
    <name evidence="2" type="ORF">SPIL2461_LOCUS1701</name>
</gene>